<dbReference type="AlphaFoldDB" id="A0A3S4UPH0"/>
<dbReference type="GO" id="GO:0009228">
    <property type="term" value="P:thiamine biosynthetic process"/>
    <property type="evidence" value="ECO:0007669"/>
    <property type="project" value="InterPro"/>
</dbReference>
<feature type="domain" description="SsuA/THI5-like" evidence="2">
    <location>
        <begin position="63"/>
        <end position="272"/>
    </location>
</feature>
<organism evidence="3 4">
    <name type="scientific">Actinomyces slackii</name>
    <dbReference type="NCBI Taxonomy" id="52774"/>
    <lineage>
        <taxon>Bacteria</taxon>
        <taxon>Bacillati</taxon>
        <taxon>Actinomycetota</taxon>
        <taxon>Actinomycetes</taxon>
        <taxon>Actinomycetales</taxon>
        <taxon>Actinomycetaceae</taxon>
        <taxon>Actinomyces</taxon>
    </lineage>
</organism>
<evidence type="ECO:0000313" key="4">
    <source>
        <dbReference type="Proteomes" id="UP000276899"/>
    </source>
</evidence>
<evidence type="ECO:0000313" key="3">
    <source>
        <dbReference type="EMBL" id="VEG75267.1"/>
    </source>
</evidence>
<gene>
    <name evidence="3" type="ORF">NCTC11923_01926</name>
</gene>
<dbReference type="STRING" id="1278298.GCA_000428685_00361"/>
<evidence type="ECO:0000256" key="1">
    <source>
        <dbReference type="SAM" id="SignalP"/>
    </source>
</evidence>
<proteinExistence type="predicted"/>
<dbReference type="Pfam" id="PF09084">
    <property type="entry name" value="NMT1"/>
    <property type="match status" value="1"/>
</dbReference>
<dbReference type="InterPro" id="IPR015168">
    <property type="entry name" value="SsuA/THI5"/>
</dbReference>
<dbReference type="KEGG" id="asla:NCTC11923_01926"/>
<reference evidence="3 4" key="1">
    <citation type="submission" date="2018-12" db="EMBL/GenBank/DDBJ databases">
        <authorList>
            <consortium name="Pathogen Informatics"/>
        </authorList>
    </citation>
    <scope>NUCLEOTIDE SEQUENCE [LARGE SCALE GENOMIC DNA]</scope>
    <source>
        <strain evidence="3 4">NCTC11923</strain>
    </source>
</reference>
<feature type="signal peptide" evidence="1">
    <location>
        <begin position="1"/>
        <end position="35"/>
    </location>
</feature>
<dbReference type="InterPro" id="IPR006311">
    <property type="entry name" value="TAT_signal"/>
</dbReference>
<dbReference type="Proteomes" id="UP000276899">
    <property type="component" value="Chromosome"/>
</dbReference>
<dbReference type="InterPro" id="IPR027939">
    <property type="entry name" value="NMT1/THI5"/>
</dbReference>
<dbReference type="SUPFAM" id="SSF53850">
    <property type="entry name" value="Periplasmic binding protein-like II"/>
    <property type="match status" value="1"/>
</dbReference>
<dbReference type="PANTHER" id="PTHR31528">
    <property type="entry name" value="4-AMINO-5-HYDROXYMETHYL-2-METHYLPYRIMIDINE PHOSPHATE SYNTHASE THI11-RELATED"/>
    <property type="match status" value="1"/>
</dbReference>
<dbReference type="RefSeq" id="WP_197719238.1">
    <property type="nucleotide sequence ID" value="NZ_CBCRWE010000008.1"/>
</dbReference>
<name>A0A3S4UPH0_9ACTO</name>
<dbReference type="PANTHER" id="PTHR31528:SF15">
    <property type="entry name" value="RIBOFLAVIN-BINDING PROTEIN RIBY"/>
    <property type="match status" value="1"/>
</dbReference>
<accession>A0A3S4UPH0</accession>
<keyword evidence="1" id="KW-0732">Signal</keyword>
<feature type="chain" id="PRO_5039670064" evidence="1">
    <location>
        <begin position="36"/>
        <end position="348"/>
    </location>
</feature>
<dbReference type="Gene3D" id="3.40.190.10">
    <property type="entry name" value="Periplasmic binding protein-like II"/>
    <property type="match status" value="2"/>
</dbReference>
<protein>
    <submittedName>
        <fullName evidence="3">ABC-type taurine transport system, periplasmic component</fullName>
    </submittedName>
</protein>
<keyword evidence="4" id="KW-1185">Reference proteome</keyword>
<dbReference type="EMBL" id="LR134363">
    <property type="protein sequence ID" value="VEG75267.1"/>
    <property type="molecule type" value="Genomic_DNA"/>
</dbReference>
<dbReference type="PROSITE" id="PS51318">
    <property type="entry name" value="TAT"/>
    <property type="match status" value="1"/>
</dbReference>
<evidence type="ECO:0000259" key="2">
    <source>
        <dbReference type="Pfam" id="PF09084"/>
    </source>
</evidence>
<sequence length="348" mass="35090">MTTAVSASRPSLSGTSRRSLLAGALLTLGAGALSACSSGTASRAASASGTGQGLTIGLTYTPNIQFAPFYLAKDKGHYASGVALRHHGAQEGLFDALATGAEHMVIAGADEAAVAASNGSELVIIAGFYQQYPVRIIVPESSPITAPADLKGRSVGLPGRMGENWYGLQLAMAGAGLSEADLTIQEVGFTQQSALVTGAVDAVIGFSNNDAVQIAQSGTPVRTIAVADDVPLIGASLVTTRSVLGARRQELTEAVAASIKGMTAFADDPDSAVESTKAHVPDLVDATQAANAREVAVATGTLIRPEADSVVGALAVDQVTRMLDFLAERGLMGGAAVSADALADPLSA</sequence>